<evidence type="ECO:0000256" key="16">
    <source>
        <dbReference type="ARBA" id="ARBA00023288"/>
    </source>
</evidence>
<reference evidence="25 26" key="1">
    <citation type="journal article" date="2025" name="Microbiol. Resour. Announc.">
        <title>Draft genome sequences for Neonectria magnoliae and Neonectria punicea, canker pathogens of Liriodendron tulipifera and Acer saccharum in West Virginia.</title>
        <authorList>
            <person name="Petronek H.M."/>
            <person name="Kasson M.T."/>
            <person name="Metheny A.M."/>
            <person name="Stauder C.M."/>
            <person name="Lovett B."/>
            <person name="Lynch S.C."/>
            <person name="Garnas J.R."/>
            <person name="Kasson L.R."/>
            <person name="Stajich J.E."/>
        </authorList>
    </citation>
    <scope>NUCLEOTIDE SEQUENCE [LARGE SCALE GENOMIC DNA]</scope>
    <source>
        <strain evidence="25 26">NRRL 64651</strain>
    </source>
</reference>
<dbReference type="Gene3D" id="3.20.20.80">
    <property type="entry name" value="Glycosidases"/>
    <property type="match status" value="1"/>
</dbReference>
<organism evidence="25 26">
    <name type="scientific">Neonectria magnoliae</name>
    <dbReference type="NCBI Taxonomy" id="2732573"/>
    <lineage>
        <taxon>Eukaryota</taxon>
        <taxon>Fungi</taxon>
        <taxon>Dikarya</taxon>
        <taxon>Ascomycota</taxon>
        <taxon>Pezizomycotina</taxon>
        <taxon>Sordariomycetes</taxon>
        <taxon>Hypocreomycetidae</taxon>
        <taxon>Hypocreales</taxon>
        <taxon>Nectriaceae</taxon>
        <taxon>Neonectria</taxon>
    </lineage>
</organism>
<evidence type="ECO:0000256" key="12">
    <source>
        <dbReference type="ARBA" id="ARBA00022801"/>
    </source>
</evidence>
<keyword evidence="13" id="KW-0472">Membrane</keyword>
<dbReference type="InterPro" id="IPR000490">
    <property type="entry name" value="Glyco_hydro_17"/>
</dbReference>
<dbReference type="Proteomes" id="UP001498421">
    <property type="component" value="Unassembled WGS sequence"/>
</dbReference>
<evidence type="ECO:0000256" key="17">
    <source>
        <dbReference type="ARBA" id="ARBA00023316"/>
    </source>
</evidence>
<evidence type="ECO:0000313" key="26">
    <source>
        <dbReference type="Proteomes" id="UP001498421"/>
    </source>
</evidence>
<gene>
    <name evidence="25" type="ORF">QQZ08_000850</name>
</gene>
<evidence type="ECO:0000256" key="6">
    <source>
        <dbReference type="ARBA" id="ARBA00019762"/>
    </source>
</evidence>
<dbReference type="SUPFAM" id="SSF51445">
    <property type="entry name" value="(Trans)glycosidases"/>
    <property type="match status" value="1"/>
</dbReference>
<feature type="compositionally biased region" description="Low complexity" evidence="23">
    <location>
        <begin position="323"/>
        <end position="365"/>
    </location>
</feature>
<dbReference type="EC" id="3.2.1.39" evidence="5"/>
<feature type="compositionally biased region" description="Gly residues" evidence="23">
    <location>
        <begin position="405"/>
        <end position="435"/>
    </location>
</feature>
<keyword evidence="18" id="KW-0624">Polysaccharide degradation</keyword>
<evidence type="ECO:0000256" key="19">
    <source>
        <dbReference type="ARBA" id="ARBA00025152"/>
    </source>
</evidence>
<evidence type="ECO:0000256" key="8">
    <source>
        <dbReference type="ARBA" id="ARBA00022512"/>
    </source>
</evidence>
<keyword evidence="26" id="KW-1185">Reference proteome</keyword>
<dbReference type="PANTHER" id="PTHR16631">
    <property type="entry name" value="GLUCAN 1,3-BETA-GLUCOSIDASE"/>
    <property type="match status" value="1"/>
</dbReference>
<evidence type="ECO:0000256" key="21">
    <source>
        <dbReference type="ARBA" id="ARBA00032906"/>
    </source>
</evidence>
<comment type="catalytic activity">
    <reaction evidence="1">
        <text>Hydrolysis of (1-&gt;3)-beta-D-glucosidic linkages in (1-&gt;3)-beta-D-glucans.</text>
        <dbReference type="EC" id="3.2.1.39"/>
    </reaction>
</comment>
<comment type="caution">
    <text evidence="25">The sequence shown here is derived from an EMBL/GenBank/DDBJ whole genome shotgun (WGS) entry which is preliminary data.</text>
</comment>
<accession>A0ABR1IG63</accession>
<dbReference type="PANTHER" id="PTHR16631:SF13">
    <property type="entry name" value="GLUCAN ENDO-1,3-BETA-GLUCOSIDASE EGLC-RELATED"/>
    <property type="match status" value="1"/>
</dbReference>
<keyword evidence="12" id="KW-0378">Hydrolase</keyword>
<evidence type="ECO:0000256" key="11">
    <source>
        <dbReference type="ARBA" id="ARBA00022729"/>
    </source>
</evidence>
<dbReference type="EMBL" id="JAZAVK010000004">
    <property type="protein sequence ID" value="KAK7432642.1"/>
    <property type="molecule type" value="Genomic_DNA"/>
</dbReference>
<evidence type="ECO:0000256" key="2">
    <source>
        <dbReference type="ARBA" id="ARBA00004191"/>
    </source>
</evidence>
<keyword evidence="9" id="KW-0964">Secreted</keyword>
<comment type="subcellular location">
    <subcellularLocation>
        <location evidence="3">Cell membrane</location>
        <topology evidence="3">Lipid-anchor</topology>
        <topology evidence="3">GPI-anchor</topology>
    </subcellularLocation>
    <subcellularLocation>
        <location evidence="2">Secreted</location>
        <location evidence="2">Cell wall</location>
    </subcellularLocation>
</comment>
<sequence length="476" mass="48102">MPSANSLLAMAATVSAASAAFQGFNYGATFGDGTVKVQTDFENEFKTAASLVGTDGAFTSARLYTMIQGGSTSDPISAIPAAIKTKTSMLLGLWASAGSASFDNEIAALKNTIEQYCGQIDDLVAGISVGSEDLYRISETGIKAQSDPGCSPDILAEYIAETRKAIKGTCLSAIPVGHVDTWNAYSNDSNSAVIEACDWLGMDTYPYFEDTKYNPVSEGANLFQTAKDKVAAVAGSREIWITETGWPVSGKTYNNAIPSTKNARTYWEDVGCPMFGVTNVWWYTLQDAAPTTPNPSFGVVGSTLSKTPLYDLSCDGVDKTVKGKTSSGSSNKDSKTSTGGSDSKSSNGDSTATPATAATPASTPTGAHCNGHCNGGYSNSTATGIHSAYGSATTLTPNSAPSSGSGSGSGSGSDSGSGSGPGSGSGSGSDSGSGFGDRTDSAVSPSSTSVTGSSSGAQLNSFGAVAVALILAVAVL</sequence>
<evidence type="ECO:0000256" key="5">
    <source>
        <dbReference type="ARBA" id="ARBA00012780"/>
    </source>
</evidence>
<proteinExistence type="inferred from homology"/>
<dbReference type="Pfam" id="PF00332">
    <property type="entry name" value="Glyco_hydro_17"/>
    <property type="match status" value="1"/>
</dbReference>
<keyword evidence="11 24" id="KW-0732">Signal</keyword>
<feature type="region of interest" description="Disordered" evidence="23">
    <location>
        <begin position="321"/>
        <end position="365"/>
    </location>
</feature>
<evidence type="ECO:0000256" key="7">
    <source>
        <dbReference type="ARBA" id="ARBA00022475"/>
    </source>
</evidence>
<evidence type="ECO:0000256" key="14">
    <source>
        <dbReference type="ARBA" id="ARBA00023180"/>
    </source>
</evidence>
<evidence type="ECO:0000313" key="25">
    <source>
        <dbReference type="EMBL" id="KAK7432642.1"/>
    </source>
</evidence>
<evidence type="ECO:0000256" key="18">
    <source>
        <dbReference type="ARBA" id="ARBA00023326"/>
    </source>
</evidence>
<feature type="compositionally biased region" description="Low complexity" evidence="23">
    <location>
        <begin position="441"/>
        <end position="457"/>
    </location>
</feature>
<feature type="signal peptide" evidence="24">
    <location>
        <begin position="1"/>
        <end position="19"/>
    </location>
</feature>
<name>A0ABR1IG63_9HYPO</name>
<evidence type="ECO:0000256" key="15">
    <source>
        <dbReference type="ARBA" id="ARBA00023277"/>
    </source>
</evidence>
<protein>
    <recommendedName>
        <fullName evidence="6">Probable glucan endo-1,3-beta-glucosidase eglC</fullName>
        <ecNumber evidence="5">3.2.1.39</ecNumber>
    </recommendedName>
    <alternativeName>
        <fullName evidence="20">Endo-1,3-beta-glucanase eglC</fullName>
    </alternativeName>
    <alternativeName>
        <fullName evidence="21">Laminarinase eglC</fullName>
    </alternativeName>
</protein>
<evidence type="ECO:0000256" key="20">
    <source>
        <dbReference type="ARBA" id="ARBA00032134"/>
    </source>
</evidence>
<keyword evidence="7" id="KW-1003">Cell membrane</keyword>
<keyword evidence="16" id="KW-0449">Lipoprotein</keyword>
<feature type="chain" id="PRO_5046270324" description="Probable glucan endo-1,3-beta-glucosidase eglC" evidence="24">
    <location>
        <begin position="20"/>
        <end position="476"/>
    </location>
</feature>
<feature type="region of interest" description="Disordered" evidence="23">
    <location>
        <begin position="394"/>
        <end position="457"/>
    </location>
</feature>
<comment type="similarity">
    <text evidence="4 22">Belongs to the glycosyl hydrolase 17 family.</text>
</comment>
<evidence type="ECO:0000256" key="9">
    <source>
        <dbReference type="ARBA" id="ARBA00022525"/>
    </source>
</evidence>
<keyword evidence="8" id="KW-0134">Cell wall</keyword>
<keyword evidence="14" id="KW-0325">Glycoprotein</keyword>
<dbReference type="InterPro" id="IPR050732">
    <property type="entry name" value="Beta-glucan_modifiers"/>
</dbReference>
<evidence type="ECO:0000256" key="3">
    <source>
        <dbReference type="ARBA" id="ARBA00004609"/>
    </source>
</evidence>
<comment type="function">
    <text evidence="19">Glucanases play a role in cell expansion during growth, in cell-cell fusion during mating, and in spore release during sporulation. This enzyme may be involved in beta-glucan degradation and also function biosynthetically as a transglycosylase.</text>
</comment>
<keyword evidence="15" id="KW-0119">Carbohydrate metabolism</keyword>
<evidence type="ECO:0000256" key="13">
    <source>
        <dbReference type="ARBA" id="ARBA00023136"/>
    </source>
</evidence>
<evidence type="ECO:0000256" key="4">
    <source>
        <dbReference type="ARBA" id="ARBA00008773"/>
    </source>
</evidence>
<evidence type="ECO:0000256" key="24">
    <source>
        <dbReference type="SAM" id="SignalP"/>
    </source>
</evidence>
<evidence type="ECO:0000256" key="22">
    <source>
        <dbReference type="RuleBase" id="RU004335"/>
    </source>
</evidence>
<keyword evidence="17" id="KW-0961">Cell wall biogenesis/degradation</keyword>
<evidence type="ECO:0000256" key="10">
    <source>
        <dbReference type="ARBA" id="ARBA00022622"/>
    </source>
</evidence>
<evidence type="ECO:0000256" key="1">
    <source>
        <dbReference type="ARBA" id="ARBA00000382"/>
    </source>
</evidence>
<dbReference type="InterPro" id="IPR017853">
    <property type="entry name" value="GH"/>
</dbReference>
<keyword evidence="10" id="KW-0336">GPI-anchor</keyword>
<evidence type="ECO:0000256" key="23">
    <source>
        <dbReference type="SAM" id="MobiDB-lite"/>
    </source>
</evidence>